<dbReference type="InterPro" id="IPR051043">
    <property type="entry name" value="Sulfatase_Mod_Factor_Kinase"/>
</dbReference>
<proteinExistence type="predicted"/>
<accession>A0ABP7D7T6</accession>
<name>A0ABP7D7T6_9ACTN</name>
<dbReference type="Proteomes" id="UP001500051">
    <property type="component" value="Unassembled WGS sequence"/>
</dbReference>
<dbReference type="PANTHER" id="PTHR23150">
    <property type="entry name" value="SULFATASE MODIFYING FACTOR 1, 2"/>
    <property type="match status" value="1"/>
</dbReference>
<dbReference type="PANTHER" id="PTHR23150:SF19">
    <property type="entry name" value="FORMYLGLYCINE-GENERATING ENZYME"/>
    <property type="match status" value="1"/>
</dbReference>
<dbReference type="SUPFAM" id="SSF56436">
    <property type="entry name" value="C-type lectin-like"/>
    <property type="match status" value="1"/>
</dbReference>
<comment type="caution">
    <text evidence="3">The sequence shown here is derived from an EMBL/GenBank/DDBJ whole genome shotgun (WGS) entry which is preliminary data.</text>
</comment>
<evidence type="ECO:0000313" key="4">
    <source>
        <dbReference type="Proteomes" id="UP001500051"/>
    </source>
</evidence>
<dbReference type="InterPro" id="IPR005532">
    <property type="entry name" value="SUMF_dom"/>
</dbReference>
<dbReference type="Pfam" id="PF03781">
    <property type="entry name" value="FGE-sulfatase"/>
    <property type="match status" value="1"/>
</dbReference>
<evidence type="ECO:0000259" key="2">
    <source>
        <dbReference type="Pfam" id="PF03781"/>
    </source>
</evidence>
<dbReference type="EMBL" id="BAAAYX010000004">
    <property type="protein sequence ID" value="GAA3700615.1"/>
    <property type="molecule type" value="Genomic_DNA"/>
</dbReference>
<dbReference type="InterPro" id="IPR042095">
    <property type="entry name" value="SUMF_sf"/>
</dbReference>
<gene>
    <name evidence="3" type="ORF">GCM10022204_16720</name>
</gene>
<organism evidence="3 4">
    <name type="scientific">Microlunatus aurantiacus</name>
    <dbReference type="NCBI Taxonomy" id="446786"/>
    <lineage>
        <taxon>Bacteria</taxon>
        <taxon>Bacillati</taxon>
        <taxon>Actinomycetota</taxon>
        <taxon>Actinomycetes</taxon>
        <taxon>Propionibacteriales</taxon>
        <taxon>Propionibacteriaceae</taxon>
        <taxon>Microlunatus</taxon>
    </lineage>
</organism>
<dbReference type="Gene3D" id="3.90.1580.10">
    <property type="entry name" value="paralog of FGE (formylglycine-generating enzyme)"/>
    <property type="match status" value="1"/>
</dbReference>
<evidence type="ECO:0000313" key="3">
    <source>
        <dbReference type="EMBL" id="GAA3700615.1"/>
    </source>
</evidence>
<evidence type="ECO:0000256" key="1">
    <source>
        <dbReference type="SAM" id="MobiDB-lite"/>
    </source>
</evidence>
<keyword evidence="4" id="KW-1185">Reference proteome</keyword>
<dbReference type="InterPro" id="IPR016187">
    <property type="entry name" value="CTDL_fold"/>
</dbReference>
<sequence length="345" mass="36834">MATTLTAMTGPNGTTSSCCAPAGNRGAADHSATAVPAAAQAAAPAPQWIHLPGGTFLMGTDDREGFPDDGEGPVRQVDVRSFAIDATAVTNSSFSAFVEATGYRTEAEAWGWSYVFAKFLPAAIRKISPRPPTTPWWCAVQQAEWRHPEGPGTDLADREDHPVVHVSWSDAAAYCAWAGGRLPTEAEWEYAARGGIDGARYPWGDDLTPDGQHLCNIWQGQFPVKNTADDGHHGTAPVRSFPANGFGLYEVAGNVWEWTADWWSTDHQGHPTSNPAGPKAGTAKVMRGGSYLCHASYCNRYRVAARTRNDPDSSSGNQGIRCAYDSDTAPGEGPLSMITIGSPVR</sequence>
<feature type="region of interest" description="Disordered" evidence="1">
    <location>
        <begin position="307"/>
        <end position="328"/>
    </location>
</feature>
<feature type="domain" description="Sulfatase-modifying factor enzyme-like" evidence="2">
    <location>
        <begin position="45"/>
        <end position="323"/>
    </location>
</feature>
<protein>
    <submittedName>
        <fullName evidence="3">Formylglycine-generating enzyme family protein</fullName>
    </submittedName>
</protein>
<reference evidence="4" key="1">
    <citation type="journal article" date="2019" name="Int. J. Syst. Evol. Microbiol.">
        <title>The Global Catalogue of Microorganisms (GCM) 10K type strain sequencing project: providing services to taxonomists for standard genome sequencing and annotation.</title>
        <authorList>
            <consortium name="The Broad Institute Genomics Platform"/>
            <consortium name="The Broad Institute Genome Sequencing Center for Infectious Disease"/>
            <person name="Wu L."/>
            <person name="Ma J."/>
        </authorList>
    </citation>
    <scope>NUCLEOTIDE SEQUENCE [LARGE SCALE GENOMIC DNA]</scope>
    <source>
        <strain evidence="4">JCM 16548</strain>
    </source>
</reference>